<evidence type="ECO:0000313" key="10">
    <source>
        <dbReference type="Proteomes" id="UP000663852"/>
    </source>
</evidence>
<proteinExistence type="inferred from homology"/>
<keyword evidence="3" id="KW-0560">Oxidoreductase</keyword>
<organism evidence="9 10">
    <name type="scientific">Adineta ricciae</name>
    <name type="common">Rotifer</name>
    <dbReference type="NCBI Taxonomy" id="249248"/>
    <lineage>
        <taxon>Eukaryota</taxon>
        <taxon>Metazoa</taxon>
        <taxon>Spiralia</taxon>
        <taxon>Gnathifera</taxon>
        <taxon>Rotifera</taxon>
        <taxon>Eurotatoria</taxon>
        <taxon>Bdelloidea</taxon>
        <taxon>Adinetida</taxon>
        <taxon>Adinetidae</taxon>
        <taxon>Adineta</taxon>
    </lineage>
</organism>
<dbReference type="Pfam" id="PF00394">
    <property type="entry name" value="Cu-oxidase"/>
    <property type="match status" value="1"/>
</dbReference>
<evidence type="ECO:0000256" key="3">
    <source>
        <dbReference type="ARBA" id="ARBA00023002"/>
    </source>
</evidence>
<protein>
    <recommendedName>
        <fullName evidence="11">Multicopper oxidase</fullName>
    </recommendedName>
</protein>
<gene>
    <name evidence="9" type="ORF">EDS130_LOCUS34459</name>
</gene>
<evidence type="ECO:0000256" key="4">
    <source>
        <dbReference type="SAM" id="MobiDB-lite"/>
    </source>
</evidence>
<comment type="similarity">
    <text evidence="1">Belongs to the multicopper oxidase family.</text>
</comment>
<dbReference type="PROSITE" id="PS00079">
    <property type="entry name" value="MULTICOPPER_OXIDASE1"/>
    <property type="match status" value="1"/>
</dbReference>
<evidence type="ECO:0000256" key="5">
    <source>
        <dbReference type="SAM" id="Phobius"/>
    </source>
</evidence>
<feature type="domain" description="Plastocyanin-like" evidence="8">
    <location>
        <begin position="191"/>
        <end position="296"/>
    </location>
</feature>
<feature type="domain" description="Plastocyanin-like" evidence="6">
    <location>
        <begin position="307"/>
        <end position="425"/>
    </location>
</feature>
<dbReference type="InterPro" id="IPR011706">
    <property type="entry name" value="Cu-oxidase_C"/>
</dbReference>
<evidence type="ECO:0000259" key="6">
    <source>
        <dbReference type="Pfam" id="PF00394"/>
    </source>
</evidence>
<dbReference type="OrthoDB" id="2121828at2759"/>
<keyword evidence="2" id="KW-0479">Metal-binding</keyword>
<feature type="compositionally biased region" description="Basic and acidic residues" evidence="4">
    <location>
        <begin position="82"/>
        <end position="92"/>
    </location>
</feature>
<dbReference type="EMBL" id="CAJNOJ010000289">
    <property type="protein sequence ID" value="CAF1372546.1"/>
    <property type="molecule type" value="Genomic_DNA"/>
</dbReference>
<name>A0A815IT85_ADIRI</name>
<dbReference type="Pfam" id="PF07732">
    <property type="entry name" value="Cu-oxidase_3"/>
    <property type="match status" value="1"/>
</dbReference>
<dbReference type="PANTHER" id="PTHR11709">
    <property type="entry name" value="MULTI-COPPER OXIDASE"/>
    <property type="match status" value="1"/>
</dbReference>
<feature type="domain" description="Plastocyanin-like" evidence="7">
    <location>
        <begin position="606"/>
        <end position="707"/>
    </location>
</feature>
<reference evidence="9" key="1">
    <citation type="submission" date="2021-02" db="EMBL/GenBank/DDBJ databases">
        <authorList>
            <person name="Nowell W R."/>
        </authorList>
    </citation>
    <scope>NUCLEOTIDE SEQUENCE</scope>
</reference>
<dbReference type="SUPFAM" id="SSF49503">
    <property type="entry name" value="Cupredoxins"/>
    <property type="match status" value="3"/>
</dbReference>
<dbReference type="InterPro" id="IPR045087">
    <property type="entry name" value="Cu-oxidase_fam"/>
</dbReference>
<evidence type="ECO:0000256" key="2">
    <source>
        <dbReference type="ARBA" id="ARBA00022723"/>
    </source>
</evidence>
<dbReference type="AlphaFoldDB" id="A0A815IT85"/>
<evidence type="ECO:0000313" key="9">
    <source>
        <dbReference type="EMBL" id="CAF1372546.1"/>
    </source>
</evidence>
<dbReference type="PANTHER" id="PTHR11709:SF511">
    <property type="entry name" value="LACCASE"/>
    <property type="match status" value="1"/>
</dbReference>
<evidence type="ECO:0008006" key="11">
    <source>
        <dbReference type="Google" id="ProtNLM"/>
    </source>
</evidence>
<feature type="region of interest" description="Disordered" evidence="4">
    <location>
        <begin position="82"/>
        <end position="158"/>
    </location>
</feature>
<feature type="compositionally biased region" description="Basic residues" evidence="4">
    <location>
        <begin position="132"/>
        <end position="148"/>
    </location>
</feature>
<dbReference type="InterPro" id="IPR011707">
    <property type="entry name" value="Cu-oxidase-like_N"/>
</dbReference>
<comment type="caution">
    <text evidence="9">The sequence shown here is derived from an EMBL/GenBank/DDBJ whole genome shotgun (WGS) entry which is preliminary data.</text>
</comment>
<evidence type="ECO:0000259" key="8">
    <source>
        <dbReference type="Pfam" id="PF07732"/>
    </source>
</evidence>
<dbReference type="InterPro" id="IPR033138">
    <property type="entry name" value="Cu_oxidase_CS"/>
</dbReference>
<sequence length="735" mass="83150">MTVKSFSEDNEQSLDMFPTKNISIHVLKSTSRCRIIALSLFILTVIGVVVIFHKANETARGDEGRMESRLFDRNFQEQDELIRKRRSSDCSSKHVKHHRSRSKNKRKTHPIPNFQEQDELIRKRRSSDCFSKHVKHHRSRSKNKRKTHPIPSKNYNSNSNNYSIIDGAKANPNPVEIHQTLIIDKIYPYPQSIKPMIVANYSFPGPMIEAYEGDTLIIRVINRLSAPTTLHWHGLFQNRTPGMDGAVGVSQCAIPPNAEMIYTFKAEPAGTSWYHGHLLEQYTDGLYGPLIIHHRNEPNQNKYDSEQILMVADWYNNQAHSELLPWYLNPNNTDGNEPSPDAIVVNGRFTQSLSIPLSRTSRVRFRIINSAALSMYTVSIDGLPLHIIELDQVDSLPYTVDSFSINVAQRVSFYVDLSELDSSYTSSGASSTGSIFIRFQAMISMYSVDILNYIPPYEAQQYPYPTFFKPLYLAILSFDGNNFFPLYSASDDTPVLKNAVTPKETNILDARAWNPSLNEIPQATHFLNLVISFNTATNGIIYAYLNNVAYSSDANYMHMRSNPAQGITSDLYAPLLHQMATKPNSLGIPSPLLQTGNQLPTIQSDGNGHYLVPYQAIVDIFLNNTDTGEHPFHLHGHKFWIVATSDYPQAESLYSGNYIQRDTVSIPALGWAKIRYIADKAGAWFFHCHIEWHMSAGLALVFITGPQELLAQGYTISQDQKNLCLALQKLNQKAK</sequence>
<accession>A0A815IT85</accession>
<dbReference type="Proteomes" id="UP000663852">
    <property type="component" value="Unassembled WGS sequence"/>
</dbReference>
<dbReference type="InterPro" id="IPR008972">
    <property type="entry name" value="Cupredoxin"/>
</dbReference>
<keyword evidence="5" id="KW-0472">Membrane</keyword>
<dbReference type="GO" id="GO:0016491">
    <property type="term" value="F:oxidoreductase activity"/>
    <property type="evidence" value="ECO:0007669"/>
    <property type="project" value="UniProtKB-KW"/>
</dbReference>
<dbReference type="Gene3D" id="2.60.40.420">
    <property type="entry name" value="Cupredoxins - blue copper proteins"/>
    <property type="match status" value="3"/>
</dbReference>
<keyword evidence="5" id="KW-0812">Transmembrane</keyword>
<evidence type="ECO:0000259" key="7">
    <source>
        <dbReference type="Pfam" id="PF07731"/>
    </source>
</evidence>
<dbReference type="GO" id="GO:0005507">
    <property type="term" value="F:copper ion binding"/>
    <property type="evidence" value="ECO:0007669"/>
    <property type="project" value="InterPro"/>
</dbReference>
<dbReference type="InterPro" id="IPR002355">
    <property type="entry name" value="Cu_oxidase_Cu_BS"/>
</dbReference>
<feature type="transmembrane region" description="Helical" evidence="5">
    <location>
        <begin position="35"/>
        <end position="53"/>
    </location>
</feature>
<dbReference type="InterPro" id="IPR001117">
    <property type="entry name" value="Cu-oxidase_2nd"/>
</dbReference>
<evidence type="ECO:0000256" key="1">
    <source>
        <dbReference type="ARBA" id="ARBA00010609"/>
    </source>
</evidence>
<dbReference type="Pfam" id="PF07731">
    <property type="entry name" value="Cu-oxidase_2"/>
    <property type="match status" value="1"/>
</dbReference>
<dbReference type="PROSITE" id="PS00080">
    <property type="entry name" value="MULTICOPPER_OXIDASE2"/>
    <property type="match status" value="1"/>
</dbReference>
<keyword evidence="5" id="KW-1133">Transmembrane helix</keyword>
<feature type="compositionally biased region" description="Basic residues" evidence="4">
    <location>
        <begin position="93"/>
        <end position="109"/>
    </location>
</feature>